<dbReference type="Proteomes" id="UP000419144">
    <property type="component" value="Unassembled WGS sequence"/>
</dbReference>
<gene>
    <name evidence="4" type="ORF">LtaPh_2419800</name>
</gene>
<comment type="similarity">
    <text evidence="1">Belongs to the short-chain dehydrogenases/reductases (SDR) family.</text>
</comment>
<proteinExistence type="inferred from homology"/>
<evidence type="ECO:0000313" key="5">
    <source>
        <dbReference type="Proteomes" id="UP000419144"/>
    </source>
</evidence>
<keyword evidence="5" id="KW-1185">Reference proteome</keyword>
<accession>A0A640KH41</accession>
<dbReference type="GO" id="GO:0016491">
    <property type="term" value="F:oxidoreductase activity"/>
    <property type="evidence" value="ECO:0007669"/>
    <property type="project" value="UniProtKB-KW"/>
</dbReference>
<name>A0A640KH41_LEITA</name>
<dbReference type="PRINTS" id="PR00081">
    <property type="entry name" value="GDHRDH"/>
</dbReference>
<organism evidence="4 5">
    <name type="scientific">Leishmania tarentolae</name>
    <name type="common">Sauroleishmania tarentolae</name>
    <dbReference type="NCBI Taxonomy" id="5689"/>
    <lineage>
        <taxon>Eukaryota</taxon>
        <taxon>Discoba</taxon>
        <taxon>Euglenozoa</taxon>
        <taxon>Kinetoplastea</taxon>
        <taxon>Metakinetoplastina</taxon>
        <taxon>Trypanosomatida</taxon>
        <taxon>Trypanosomatidae</taxon>
        <taxon>Leishmaniinae</taxon>
        <taxon>Leishmania</taxon>
        <taxon>lizard Leishmania</taxon>
    </lineage>
</organism>
<protein>
    <submittedName>
        <fullName evidence="4">Short chain dehydrogenase/reductase, putative</fullName>
    </submittedName>
</protein>
<evidence type="ECO:0000256" key="1">
    <source>
        <dbReference type="ARBA" id="ARBA00006484"/>
    </source>
</evidence>
<sequence>MRVRILYVAPKVSPLLTKLLRGQHCRCVSAHVCTVLVLVQYLSLTRAYAREEEEEADARLRGNVKRSMYRCCASASMAVEVAAPRVSPQYARLAVVLLRLHRSYTDGVLRTTALAHSQQPVHTSALALARRWISKDSRGLASSPMVSPQWSPSPPASVSTAVSDDVVAAPTASGTGQAAQRCKLRTARPSPRSISHVKQKPLFPGMFRHVSMFEGEHIYHYGRHTFTIMRDSAAMGIIPAGCVLGYIATHMPSWPVLPFQVQCVFMASLFVLSRLMAAGRRNRCTKDLTGRHVVLTGGTSGIGKATAAQLAKMGADITIIAKDSPHAAEALLYVRSHAKNSADQKINMQVLNLEDFIAVREYCKRARQRNRPIDMLVNAAGVLQEKYVTTRFGDDVQLAVNFLGPYLLTEGLLPLVEAVHGRIVYVACAAHVGVKGNVVKTYLSGRGVWSPRVANKFDGLEQYGFTKLGNIFHAQQLALRSYQQPAKSGLSSKLTRQQQVTGTSGGRRPPASRRFGYTATVETAAASQTTGTETAGAAETVNIEPRFTCCACSPGGVITNLYRSTPFSSTFVYLYYLYILIMRTAWEGSQTVVNCCVRDDFKNGGYYMNTRYQPAGLSKTACNVAERDQVMTWAHTKMKPYMKWE</sequence>
<dbReference type="PANTHER" id="PTHR24320">
    <property type="entry name" value="RETINOL DEHYDROGENASE"/>
    <property type="match status" value="1"/>
</dbReference>
<feature type="region of interest" description="Disordered" evidence="3">
    <location>
        <begin position="488"/>
        <end position="513"/>
    </location>
</feature>
<reference evidence="4" key="1">
    <citation type="submission" date="2019-11" db="EMBL/GenBank/DDBJ databases">
        <title>Leishmania tarentolae CDS.</title>
        <authorList>
            <person name="Goto Y."/>
            <person name="Yamagishi J."/>
        </authorList>
    </citation>
    <scope>NUCLEOTIDE SEQUENCE [LARGE SCALE GENOMIC DNA]</scope>
    <source>
        <strain evidence="4">Parrot Tar II</strain>
    </source>
</reference>
<evidence type="ECO:0000256" key="3">
    <source>
        <dbReference type="SAM" id="MobiDB-lite"/>
    </source>
</evidence>
<keyword evidence="2" id="KW-0560">Oxidoreductase</keyword>
<dbReference type="InterPro" id="IPR036291">
    <property type="entry name" value="NAD(P)-bd_dom_sf"/>
</dbReference>
<evidence type="ECO:0000256" key="2">
    <source>
        <dbReference type="ARBA" id="ARBA00023002"/>
    </source>
</evidence>
<dbReference type="SUPFAM" id="SSF51735">
    <property type="entry name" value="NAD(P)-binding Rossmann-fold domains"/>
    <property type="match status" value="1"/>
</dbReference>
<evidence type="ECO:0000313" key="4">
    <source>
        <dbReference type="EMBL" id="GET89030.1"/>
    </source>
</evidence>
<comment type="caution">
    <text evidence="4">The sequence shown here is derived from an EMBL/GenBank/DDBJ whole genome shotgun (WGS) entry which is preliminary data.</text>
</comment>
<dbReference type="AlphaFoldDB" id="A0A640KH41"/>
<dbReference type="OrthoDB" id="191139at2759"/>
<feature type="compositionally biased region" description="Polar residues" evidence="3">
    <location>
        <begin position="488"/>
        <end position="502"/>
    </location>
</feature>
<dbReference type="EMBL" id="BLBS01000033">
    <property type="protein sequence ID" value="GET89030.1"/>
    <property type="molecule type" value="Genomic_DNA"/>
</dbReference>
<dbReference type="Gene3D" id="3.40.50.720">
    <property type="entry name" value="NAD(P)-binding Rossmann-like Domain"/>
    <property type="match status" value="1"/>
</dbReference>
<dbReference type="PANTHER" id="PTHR24320:SF148">
    <property type="entry name" value="NAD(P)-BINDING ROSSMANN-FOLD SUPERFAMILY PROTEIN"/>
    <property type="match status" value="1"/>
</dbReference>
<dbReference type="VEuPathDB" id="TriTrypDB:LtaPh_2419800"/>
<dbReference type="InterPro" id="IPR002347">
    <property type="entry name" value="SDR_fam"/>
</dbReference>
<dbReference type="Pfam" id="PF00106">
    <property type="entry name" value="adh_short"/>
    <property type="match status" value="1"/>
</dbReference>